<dbReference type="Pfam" id="PF13692">
    <property type="entry name" value="Glyco_trans_1_4"/>
    <property type="match status" value="1"/>
</dbReference>
<dbReference type="RefSeq" id="WP_032267160.1">
    <property type="nucleotide sequence ID" value="NZ_BDPI01000014.1"/>
</dbReference>
<accession>A0A1J1DP08</accession>
<organism evidence="1">
    <name type="scientific">Escherichia coli</name>
    <dbReference type="NCBI Taxonomy" id="562"/>
    <lineage>
        <taxon>Bacteria</taxon>
        <taxon>Pseudomonadati</taxon>
        <taxon>Pseudomonadota</taxon>
        <taxon>Gammaproteobacteria</taxon>
        <taxon>Enterobacterales</taxon>
        <taxon>Enterobacteriaceae</taxon>
        <taxon>Escherichia</taxon>
    </lineage>
</organism>
<dbReference type="EMBL" id="LC177554">
    <property type="protein sequence ID" value="BAV90549.1"/>
    <property type="molecule type" value="Genomic_DNA"/>
</dbReference>
<dbReference type="Gene3D" id="3.40.50.2000">
    <property type="entry name" value="Glycogen Phosphorylase B"/>
    <property type="match status" value="2"/>
</dbReference>
<reference evidence="1" key="1">
    <citation type="journal article" date="2017" name="Microb. Genom.">
        <title>An untypeable enterotoxigenic Escherichia coli represents one of the dominant types causing human disease.</title>
        <authorList>
            <person name="Iguchi A."/>
            <person name="von Mentzer A."/>
            <person name="Kikuchi T."/>
            <person name="Thomson N.R."/>
        </authorList>
    </citation>
    <scope>NUCLEOTIDE SEQUENCE</scope>
    <source>
        <strain evidence="1">E1647</strain>
    </source>
</reference>
<proteinExistence type="predicted"/>
<dbReference type="SUPFAM" id="SSF53756">
    <property type="entry name" value="UDP-Glycosyltransferase/glycogen phosphorylase"/>
    <property type="match status" value="1"/>
</dbReference>
<dbReference type="AlphaFoldDB" id="A0A1J1DP08"/>
<sequence>MEKILYISLSLEKSNYGGSIVSRSNLKGLKHNTALQIKEIAIVRKIEDIYSYELLADTSKIKTAFNNFRGYAGRLNSRIISEIRNIIIDYKPTIIYLDSSLLGCIAKWCKNEVPQAKVVTFFHNAEYDFEMGRLKTGKLHFLPSLYSSVLAEREAVKYSDIIITLHKNDSERLFELYQRRADFCVPVCIIDEPYLDIIEHDKTIELEKPFTIGFIGTAFYANIQAAEYISQHIATAFNNDTQFIIAGNGFEDYATKLNRPNLKTYGFVESLYDFYENIDVVISPITIGGGMKVKIAEAFKYNRKVIASSFSLIGYEDSLNNSDVCSCSNLKDYLHAINHLRKSREVKSTTRELYKKYYSEKACASYFKDVFK</sequence>
<evidence type="ECO:0000313" key="1">
    <source>
        <dbReference type="EMBL" id="BAV90549.1"/>
    </source>
</evidence>
<name>A0A1J1DP08_ECOLX</name>
<protein>
    <submittedName>
        <fullName evidence="1">Putative glycosyltranslocase</fullName>
    </submittedName>
</protein>